<feature type="transmembrane region" description="Helical" evidence="4">
    <location>
        <begin position="332"/>
        <end position="351"/>
    </location>
</feature>
<gene>
    <name evidence="5" type="ordered locus">Desru_2357</name>
</gene>
<dbReference type="Proteomes" id="UP000009234">
    <property type="component" value="Chromosome"/>
</dbReference>
<dbReference type="HOGENOM" id="CLU_021639_4_1_9"/>
<keyword evidence="4" id="KW-1133">Transmembrane helix</keyword>
<evidence type="ECO:0000313" key="6">
    <source>
        <dbReference type="Proteomes" id="UP000009234"/>
    </source>
</evidence>
<proteinExistence type="inferred from homology"/>
<dbReference type="STRING" id="696281.Desru_2357"/>
<dbReference type="PANTHER" id="PTHR22550:SF5">
    <property type="entry name" value="LEUCINE ZIPPER PROTEIN 4"/>
    <property type="match status" value="1"/>
</dbReference>
<reference evidence="5 6" key="2">
    <citation type="journal article" date="2012" name="Stand. Genomic Sci.">
        <title>Complete genome sequence of the sulfate-reducing firmicute Desulfotomaculum ruminis type strain (DL(T)).</title>
        <authorList>
            <person name="Spring S."/>
            <person name="Visser M."/>
            <person name="Lu M."/>
            <person name="Copeland A."/>
            <person name="Lapidus A."/>
            <person name="Lucas S."/>
            <person name="Cheng J.F."/>
            <person name="Han C."/>
            <person name="Tapia R."/>
            <person name="Goodwin L.A."/>
            <person name="Pitluck S."/>
            <person name="Ivanova N."/>
            <person name="Land M."/>
            <person name="Hauser L."/>
            <person name="Larimer F."/>
            <person name="Rohde M."/>
            <person name="Goker M."/>
            <person name="Detter J.C."/>
            <person name="Kyrpides N.C."/>
            <person name="Woyke T."/>
            <person name="Schaap P.J."/>
            <person name="Plugge C.M."/>
            <person name="Muyzer G."/>
            <person name="Kuever J."/>
            <person name="Pereira I.A."/>
            <person name="Parshina S.N."/>
            <person name="Bernier-Latmani R."/>
            <person name="Stams A.J."/>
            <person name="Klenk H.P."/>
        </authorList>
    </citation>
    <scope>NUCLEOTIDE SEQUENCE [LARGE SCALE GENOMIC DNA]</scope>
    <source>
        <strain evidence="6">ATCC 23193 / DSM 2154 / NCIB 8452 / DL</strain>
    </source>
</reference>
<dbReference type="EMBL" id="CP002780">
    <property type="protein sequence ID" value="AEG60599.1"/>
    <property type="molecule type" value="Genomic_DNA"/>
</dbReference>
<keyword evidence="2 4" id="KW-0472">Membrane</keyword>
<evidence type="ECO:0000313" key="5">
    <source>
        <dbReference type="EMBL" id="AEG60599.1"/>
    </source>
</evidence>
<dbReference type="KEGG" id="dru:Desru_2357"/>
<dbReference type="AlphaFoldDB" id="F6DMD2"/>
<reference evidence="6" key="1">
    <citation type="submission" date="2011-05" db="EMBL/GenBank/DDBJ databases">
        <title>Complete sequence of Desulfotomaculum ruminis DSM 2154.</title>
        <authorList>
            <person name="Lucas S."/>
            <person name="Copeland A."/>
            <person name="Lapidus A."/>
            <person name="Cheng J.-F."/>
            <person name="Goodwin L."/>
            <person name="Pitluck S."/>
            <person name="Lu M."/>
            <person name="Detter J.C."/>
            <person name="Han C."/>
            <person name="Tapia R."/>
            <person name="Land M."/>
            <person name="Hauser L."/>
            <person name="Kyrpides N."/>
            <person name="Ivanova N."/>
            <person name="Mikhailova N."/>
            <person name="Pagani I."/>
            <person name="Stams A.J.M."/>
            <person name="Plugge C.M."/>
            <person name="Muyzer G."/>
            <person name="Kuever J."/>
            <person name="Parshina S.N."/>
            <person name="Ivanova A.E."/>
            <person name="Nazina T.N."/>
            <person name="Brambilla E."/>
            <person name="Spring S."/>
            <person name="Klenk H.-P."/>
            <person name="Woyke T."/>
        </authorList>
    </citation>
    <scope>NUCLEOTIDE SEQUENCE [LARGE SCALE GENOMIC DNA]</scope>
    <source>
        <strain evidence="6">ATCC 23193 / DSM 2154 / NCIB 8452 / DL</strain>
    </source>
</reference>
<sequence>MIKFLKKMTRVRQNKNKFKSEKSAGLSAEDNPKIYTGKELRNTLILPSLKKNLDFLKEMLGANVDLVIRDIQIGRSEIRPAALLYFDNLTDSSLLDQHVLRPLVLEVYATGLRTGPEIIDQLEAGNLITRAELKKVENFDALLDGLLIGEVALLIDGFPYAVSISIKGYKSRNVAEPDSEPVVRGPRDSFVETLSTNISLIRRRLQSPNLVFEPITLGYITKTKVSMAYLRGVCSPDLVREVRTRLKRIHIDGVLESGYLEELIQDHPYSPFPQVGVTERPDRAAAGLLEGRVVILTDNTPMALLAPGEFFSLMQAAEDYYNRYIFSTLIRFFRYTAFIMALLLPAAYIAITTYHQEMIPTQLLVSIMAARLGVPFPAFLEALLMEFSFELLREAGVRLPRPVGQAVSIVGALVIGQAAVQASLVSPLMVIVVAVTGIANFTIPQFNISVAIRTLRFPLMLLAAFLGLYGVMTGVLLLLLHMFSLRSFGVPYLSPLSPFKPGDLKDVAVRAPWWTLTRRPSETADASLRMTPGQIPHPPKKGSDPS</sequence>
<feature type="transmembrane region" description="Helical" evidence="4">
    <location>
        <begin position="363"/>
        <end position="385"/>
    </location>
</feature>
<feature type="transmembrane region" description="Helical" evidence="4">
    <location>
        <begin position="406"/>
        <end position="439"/>
    </location>
</feature>
<organism evidence="5 6">
    <name type="scientific">Desulforamulus ruminis (strain ATCC 23193 / DSM 2154 / NCIMB 8452 / DL)</name>
    <name type="common">Desulfotomaculum ruminis</name>
    <dbReference type="NCBI Taxonomy" id="696281"/>
    <lineage>
        <taxon>Bacteria</taxon>
        <taxon>Bacillati</taxon>
        <taxon>Bacillota</taxon>
        <taxon>Clostridia</taxon>
        <taxon>Eubacteriales</taxon>
        <taxon>Peptococcaceae</taxon>
        <taxon>Desulforamulus</taxon>
    </lineage>
</organism>
<dbReference type="InterPro" id="IPR050768">
    <property type="entry name" value="UPF0353/GerABKA_families"/>
</dbReference>
<evidence type="ECO:0000256" key="3">
    <source>
        <dbReference type="SAM" id="MobiDB-lite"/>
    </source>
</evidence>
<dbReference type="RefSeq" id="WP_013842355.1">
    <property type="nucleotide sequence ID" value="NC_015589.1"/>
</dbReference>
<evidence type="ECO:0000256" key="1">
    <source>
        <dbReference type="ARBA" id="ARBA00005278"/>
    </source>
</evidence>
<evidence type="ECO:0000256" key="4">
    <source>
        <dbReference type="SAM" id="Phobius"/>
    </source>
</evidence>
<protein>
    <submittedName>
        <fullName evidence="5">GerA spore germination protein</fullName>
    </submittedName>
</protein>
<dbReference type="InterPro" id="IPR004995">
    <property type="entry name" value="Spore_Ger"/>
</dbReference>
<accession>F6DMD2</accession>
<evidence type="ECO:0000256" key="2">
    <source>
        <dbReference type="ARBA" id="ARBA00023136"/>
    </source>
</evidence>
<dbReference type="PIRSF" id="PIRSF005690">
    <property type="entry name" value="GerBA"/>
    <property type="match status" value="1"/>
</dbReference>
<feature type="region of interest" description="Disordered" evidence="3">
    <location>
        <begin position="524"/>
        <end position="546"/>
    </location>
</feature>
<comment type="similarity">
    <text evidence="1">Belongs to the GerABKA family.</text>
</comment>
<dbReference type="GO" id="GO:0016020">
    <property type="term" value="C:membrane"/>
    <property type="evidence" value="ECO:0007669"/>
    <property type="project" value="InterPro"/>
</dbReference>
<dbReference type="PANTHER" id="PTHR22550">
    <property type="entry name" value="SPORE GERMINATION PROTEIN"/>
    <property type="match status" value="1"/>
</dbReference>
<dbReference type="OrthoDB" id="1726708at2"/>
<dbReference type="eggNOG" id="COG0697">
    <property type="taxonomic scope" value="Bacteria"/>
</dbReference>
<dbReference type="GO" id="GO:0009847">
    <property type="term" value="P:spore germination"/>
    <property type="evidence" value="ECO:0007669"/>
    <property type="project" value="InterPro"/>
</dbReference>
<keyword evidence="6" id="KW-1185">Reference proteome</keyword>
<feature type="transmembrane region" description="Helical" evidence="4">
    <location>
        <begin position="459"/>
        <end position="480"/>
    </location>
</feature>
<name>F6DMD2_DESRL</name>
<dbReference type="Pfam" id="PF03323">
    <property type="entry name" value="GerA"/>
    <property type="match status" value="1"/>
</dbReference>
<keyword evidence="4" id="KW-0812">Transmembrane</keyword>